<dbReference type="InterPro" id="IPR036388">
    <property type="entry name" value="WH-like_DNA-bd_sf"/>
</dbReference>
<dbReference type="GO" id="GO:0006355">
    <property type="term" value="P:regulation of DNA-templated transcription"/>
    <property type="evidence" value="ECO:0007669"/>
    <property type="project" value="InterPro"/>
</dbReference>
<reference evidence="5" key="1">
    <citation type="journal article" date="2021" name="PeerJ">
        <title>Extensive microbial diversity within the chicken gut microbiome revealed by metagenomics and culture.</title>
        <authorList>
            <person name="Gilroy R."/>
            <person name="Ravi A."/>
            <person name="Getino M."/>
            <person name="Pursley I."/>
            <person name="Horton D.L."/>
            <person name="Alikhan N.F."/>
            <person name="Baker D."/>
            <person name="Gharbi K."/>
            <person name="Hall N."/>
            <person name="Watson M."/>
            <person name="Adriaenssens E.M."/>
            <person name="Foster-Nyarko E."/>
            <person name="Jarju S."/>
            <person name="Secka A."/>
            <person name="Antonio M."/>
            <person name="Oren A."/>
            <person name="Chaudhuri R.R."/>
            <person name="La Ragione R."/>
            <person name="Hildebrand F."/>
            <person name="Pallen M.J."/>
        </authorList>
    </citation>
    <scope>NUCLEOTIDE SEQUENCE</scope>
    <source>
        <strain evidence="5">Gambia2-208</strain>
    </source>
</reference>
<evidence type="ECO:0000313" key="5">
    <source>
        <dbReference type="EMBL" id="HIY89446.1"/>
    </source>
</evidence>
<dbReference type="Gene3D" id="1.10.10.10">
    <property type="entry name" value="Winged helix-like DNA-binding domain superfamily/Winged helix DNA-binding domain"/>
    <property type="match status" value="1"/>
</dbReference>
<dbReference type="PANTHER" id="PTHR44688">
    <property type="entry name" value="DNA-BINDING TRANSCRIPTIONAL ACTIVATOR DEVR_DOSR"/>
    <property type="match status" value="1"/>
</dbReference>
<keyword evidence="3" id="KW-0804">Transcription</keyword>
<dbReference type="InterPro" id="IPR000792">
    <property type="entry name" value="Tscrpt_reg_LuxR_C"/>
</dbReference>
<protein>
    <submittedName>
        <fullName evidence="5">Helix-turn-helix transcriptional regulator</fullName>
    </submittedName>
</protein>
<dbReference type="SUPFAM" id="SSF46894">
    <property type="entry name" value="C-terminal effector domain of the bipartite response regulators"/>
    <property type="match status" value="1"/>
</dbReference>
<keyword evidence="2" id="KW-0238">DNA-binding</keyword>
<evidence type="ECO:0000256" key="2">
    <source>
        <dbReference type="ARBA" id="ARBA00023125"/>
    </source>
</evidence>
<reference evidence="5" key="2">
    <citation type="submission" date="2021-04" db="EMBL/GenBank/DDBJ databases">
        <authorList>
            <person name="Gilroy R."/>
        </authorList>
    </citation>
    <scope>NUCLEOTIDE SEQUENCE</scope>
    <source>
        <strain evidence="5">Gambia2-208</strain>
    </source>
</reference>
<dbReference type="SMART" id="SM00421">
    <property type="entry name" value="HTH_LUXR"/>
    <property type="match status" value="1"/>
</dbReference>
<evidence type="ECO:0000313" key="6">
    <source>
        <dbReference type="Proteomes" id="UP000886851"/>
    </source>
</evidence>
<comment type="caution">
    <text evidence="5">The sequence shown here is derived from an EMBL/GenBank/DDBJ whole genome shotgun (WGS) entry which is preliminary data.</text>
</comment>
<dbReference type="PANTHER" id="PTHR44688:SF16">
    <property type="entry name" value="DNA-BINDING TRANSCRIPTIONAL ACTIVATOR DEVR_DOSR"/>
    <property type="match status" value="1"/>
</dbReference>
<dbReference type="PROSITE" id="PS50043">
    <property type="entry name" value="HTH_LUXR_2"/>
    <property type="match status" value="1"/>
</dbReference>
<evidence type="ECO:0000259" key="4">
    <source>
        <dbReference type="PROSITE" id="PS50043"/>
    </source>
</evidence>
<keyword evidence="1" id="KW-0805">Transcription regulation</keyword>
<gene>
    <name evidence="5" type="ORF">H9824_12210</name>
</gene>
<dbReference type="PRINTS" id="PR00038">
    <property type="entry name" value="HTHLUXR"/>
</dbReference>
<dbReference type="Pfam" id="PF00196">
    <property type="entry name" value="GerE"/>
    <property type="match status" value="1"/>
</dbReference>
<evidence type="ECO:0000256" key="1">
    <source>
        <dbReference type="ARBA" id="ARBA00023015"/>
    </source>
</evidence>
<organism evidence="5 6">
    <name type="scientific">Candidatus Bacteroides pullicola</name>
    <dbReference type="NCBI Taxonomy" id="2838475"/>
    <lineage>
        <taxon>Bacteria</taxon>
        <taxon>Pseudomonadati</taxon>
        <taxon>Bacteroidota</taxon>
        <taxon>Bacteroidia</taxon>
        <taxon>Bacteroidales</taxon>
        <taxon>Bacteroidaceae</taxon>
        <taxon>Bacteroides</taxon>
    </lineage>
</organism>
<feature type="domain" description="HTH luxR-type" evidence="4">
    <location>
        <begin position="3"/>
        <end position="68"/>
    </location>
</feature>
<name>A0A9D1ZKL6_9BACE</name>
<sequence length="120" mass="13827">MDHRGDIAALTVREGQVAERIAWGASQKEVADDLGISRYTVDNILRKIYEKLHIGKINELSAWWFCTTFGISFDLSPLKRTIGALGLVAVFVVGEVNQDWQFCRYRAERVRMERIIRIKE</sequence>
<dbReference type="Proteomes" id="UP000886851">
    <property type="component" value="Unassembled WGS sequence"/>
</dbReference>
<evidence type="ECO:0000256" key="3">
    <source>
        <dbReference type="ARBA" id="ARBA00023163"/>
    </source>
</evidence>
<proteinExistence type="predicted"/>
<dbReference type="EMBL" id="DXCV01000088">
    <property type="protein sequence ID" value="HIY89446.1"/>
    <property type="molecule type" value="Genomic_DNA"/>
</dbReference>
<dbReference type="GO" id="GO:0003677">
    <property type="term" value="F:DNA binding"/>
    <property type="evidence" value="ECO:0007669"/>
    <property type="project" value="UniProtKB-KW"/>
</dbReference>
<dbReference type="InterPro" id="IPR016032">
    <property type="entry name" value="Sig_transdc_resp-reg_C-effctor"/>
</dbReference>
<dbReference type="AlphaFoldDB" id="A0A9D1ZKL6"/>
<accession>A0A9D1ZKL6</accession>